<reference evidence="2 3" key="1">
    <citation type="submission" date="2017-12" db="EMBL/GenBank/DDBJ databases">
        <title>Integrating genomic resources of turbot (Scophthalmus maximus) in depth evaluation of genetic and physical mapping variation across individuals.</title>
        <authorList>
            <person name="Martinez P."/>
        </authorList>
    </citation>
    <scope>NUCLEOTIDE SEQUENCE [LARGE SCALE GENOMIC DNA]</scope>
</reference>
<feature type="region of interest" description="Disordered" evidence="1">
    <location>
        <begin position="1"/>
        <end position="29"/>
    </location>
</feature>
<dbReference type="AlphaFoldDB" id="A0A2U9B739"/>
<evidence type="ECO:0000256" key="1">
    <source>
        <dbReference type="SAM" id="MobiDB-lite"/>
    </source>
</evidence>
<gene>
    <name evidence="2" type="ORF">SMAX5B_012464</name>
</gene>
<name>A0A2U9B739_SCOMX</name>
<sequence length="161" mass="18302">MADRTDAVIELERTDTETGEDKTKAEESETKKEELRTFVTLVTLEVLKKVGALQGIKDKEWNKYTLLLVDKTLEGLPEGINLFVRPKTVAKAVIVELRGKFGKKLKFMLHLEDPGVDAVIAECFQSQIIALIGVRQRFNFFISLLRNVSICWHLNCHPANF</sequence>
<dbReference type="EMBL" id="CP026246">
    <property type="protein sequence ID" value="AWO99780.1"/>
    <property type="molecule type" value="Genomic_DNA"/>
</dbReference>
<protein>
    <submittedName>
        <fullName evidence="2">Uncharacterized protein</fullName>
    </submittedName>
</protein>
<evidence type="ECO:0000313" key="2">
    <source>
        <dbReference type="EMBL" id="AWO99780.1"/>
    </source>
</evidence>
<organism evidence="2 3">
    <name type="scientific">Scophthalmus maximus</name>
    <name type="common">Turbot</name>
    <name type="synonym">Psetta maxima</name>
    <dbReference type="NCBI Taxonomy" id="52904"/>
    <lineage>
        <taxon>Eukaryota</taxon>
        <taxon>Metazoa</taxon>
        <taxon>Chordata</taxon>
        <taxon>Craniata</taxon>
        <taxon>Vertebrata</taxon>
        <taxon>Euteleostomi</taxon>
        <taxon>Actinopterygii</taxon>
        <taxon>Neopterygii</taxon>
        <taxon>Teleostei</taxon>
        <taxon>Neoteleostei</taxon>
        <taxon>Acanthomorphata</taxon>
        <taxon>Carangaria</taxon>
        <taxon>Pleuronectiformes</taxon>
        <taxon>Pleuronectoidei</taxon>
        <taxon>Scophthalmidae</taxon>
        <taxon>Scophthalmus</taxon>
    </lineage>
</organism>
<keyword evidence="3" id="KW-1185">Reference proteome</keyword>
<proteinExistence type="predicted"/>
<accession>A0A2U9B739</accession>
<dbReference type="Proteomes" id="UP000246464">
    <property type="component" value="Chromosome 4"/>
</dbReference>
<evidence type="ECO:0000313" key="3">
    <source>
        <dbReference type="Proteomes" id="UP000246464"/>
    </source>
</evidence>